<reference evidence="1 2" key="1">
    <citation type="submission" date="2019-07" db="EMBL/GenBank/DDBJ databases">
        <title>Genomic Encyclopedia of Type Strains, Phase I: the one thousand microbial genomes (KMG-I) project.</title>
        <authorList>
            <person name="Kyrpides N."/>
        </authorList>
    </citation>
    <scope>NUCLEOTIDE SEQUENCE [LARGE SCALE GENOMIC DNA]</scope>
    <source>
        <strain evidence="1 2">DSM 375</strain>
    </source>
</reference>
<gene>
    <name evidence="1" type="ORF">LX59_03038</name>
</gene>
<accession>A0A562HZA2</accession>
<sequence length="52" mass="5584">MNSSAHKKSPVRETGPLGMGYSNKIGVIMTIHQQVAKHYQPLEGGTDACLSD</sequence>
<keyword evidence="2" id="KW-1185">Reference proteome</keyword>
<dbReference type="Proteomes" id="UP000319627">
    <property type="component" value="Unassembled WGS sequence"/>
</dbReference>
<dbReference type="AlphaFoldDB" id="A0A562HZA2"/>
<dbReference type="EMBL" id="VLKG01000017">
    <property type="protein sequence ID" value="TWH63874.1"/>
    <property type="molecule type" value="Genomic_DNA"/>
</dbReference>
<name>A0A562HZA2_9GAMM</name>
<protein>
    <submittedName>
        <fullName evidence="1">Uncharacterized protein</fullName>
    </submittedName>
</protein>
<evidence type="ECO:0000313" key="1">
    <source>
        <dbReference type="EMBL" id="TWH63874.1"/>
    </source>
</evidence>
<evidence type="ECO:0000313" key="2">
    <source>
        <dbReference type="Proteomes" id="UP000319627"/>
    </source>
</evidence>
<comment type="caution">
    <text evidence="1">The sequence shown here is derived from an EMBL/GenBank/DDBJ whole genome shotgun (WGS) entry which is preliminary data.</text>
</comment>
<organism evidence="1 2">
    <name type="scientific">Azomonas agilis</name>
    <dbReference type="NCBI Taxonomy" id="116849"/>
    <lineage>
        <taxon>Bacteria</taxon>
        <taxon>Pseudomonadati</taxon>
        <taxon>Pseudomonadota</taxon>
        <taxon>Gammaproteobacteria</taxon>
        <taxon>Pseudomonadales</taxon>
        <taxon>Pseudomonadaceae</taxon>
        <taxon>Azomonas</taxon>
    </lineage>
</organism>
<proteinExistence type="predicted"/>